<keyword evidence="4" id="KW-1185">Reference proteome</keyword>
<dbReference type="InterPro" id="IPR000477">
    <property type="entry name" value="RT_dom"/>
</dbReference>
<dbReference type="AlphaFoldDB" id="A0A5J4NR00"/>
<name>A0A5J4NR00_9TREM</name>
<dbReference type="PANTHER" id="PTHR21301">
    <property type="entry name" value="REVERSE TRANSCRIPTASE"/>
    <property type="match status" value="1"/>
</dbReference>
<dbReference type="PANTHER" id="PTHR21301:SF10">
    <property type="entry name" value="REVERSE TRANSCRIPTASE DOMAIN-CONTAINING PROTEIN"/>
    <property type="match status" value="1"/>
</dbReference>
<dbReference type="Proteomes" id="UP000324629">
    <property type="component" value="Unassembled WGS sequence"/>
</dbReference>
<organism evidence="3 4">
    <name type="scientific">Paragonimus westermani</name>
    <dbReference type="NCBI Taxonomy" id="34504"/>
    <lineage>
        <taxon>Eukaryota</taxon>
        <taxon>Metazoa</taxon>
        <taxon>Spiralia</taxon>
        <taxon>Lophotrochozoa</taxon>
        <taxon>Platyhelminthes</taxon>
        <taxon>Trematoda</taxon>
        <taxon>Digenea</taxon>
        <taxon>Plagiorchiida</taxon>
        <taxon>Troglotremata</taxon>
        <taxon>Troglotrematidae</taxon>
        <taxon>Paragonimus</taxon>
    </lineage>
</organism>
<dbReference type="Pfam" id="PF00078">
    <property type="entry name" value="RVT_1"/>
    <property type="match status" value="1"/>
</dbReference>
<evidence type="ECO:0000259" key="1">
    <source>
        <dbReference type="PROSITE" id="PS50878"/>
    </source>
</evidence>
<evidence type="ECO:0000313" key="3">
    <source>
        <dbReference type="EMBL" id="KAA3677951.1"/>
    </source>
</evidence>
<gene>
    <name evidence="3" type="ORF">DEA37_0008915</name>
    <name evidence="2" type="ORF">DEA37_0013997</name>
</gene>
<dbReference type="EMBL" id="QNGE01001279">
    <property type="protein sequence ID" value="KAA3677951.1"/>
    <property type="molecule type" value="Genomic_DNA"/>
</dbReference>
<dbReference type="CDD" id="cd00304">
    <property type="entry name" value="RT_like"/>
    <property type="match status" value="1"/>
</dbReference>
<dbReference type="Pfam" id="PF26215">
    <property type="entry name" value="HTH_animal"/>
    <property type="match status" value="1"/>
</dbReference>
<protein>
    <recommendedName>
        <fullName evidence="1">Reverse transcriptase domain-containing protein</fullName>
    </recommendedName>
</protein>
<feature type="domain" description="Reverse transcriptase" evidence="1">
    <location>
        <begin position="311"/>
        <end position="565"/>
    </location>
</feature>
<dbReference type="PROSITE" id="PS50878">
    <property type="entry name" value="RT_POL"/>
    <property type="match status" value="1"/>
</dbReference>
<accession>A0A5J4NR00</accession>
<reference evidence="3 4" key="1">
    <citation type="journal article" date="2019" name="Gigascience">
        <title>Whole-genome sequence of the oriental lung fluke Paragonimus westermani.</title>
        <authorList>
            <person name="Oey H."/>
            <person name="Zakrzewski M."/>
            <person name="Narain K."/>
            <person name="Devi K.R."/>
            <person name="Agatsuma T."/>
            <person name="Nawaratna S."/>
            <person name="Gobert G.N."/>
            <person name="Jones M.K."/>
            <person name="Ragan M.A."/>
            <person name="McManus D.P."/>
            <person name="Krause L."/>
        </authorList>
    </citation>
    <scope>NUCLEOTIDE SEQUENCE [LARGE SCALE GENOMIC DNA]</scope>
    <source>
        <strain evidence="3 4">IND2009</strain>
    </source>
</reference>
<evidence type="ECO:0000313" key="2">
    <source>
        <dbReference type="EMBL" id="KAA3673935.1"/>
    </source>
</evidence>
<sequence length="820" mass="94203">MGLFESLKQSKDPTVLKQLNGYLKYSTKLELAKVHIRFLTECVTARQYPKYFWRVLRRNGIQPTGSTLKRHALNELETNSARIDELMRNLNQRVTAVESLTTEERVQFEEYVQNIVRKQASMKSNKLKRNLNSTSMVSEFPSNPERYVHNFTTMHLSKPLLEVLSLGPKFCCPRNKLKQLDLEVQFENLYSQVESLVPSSELNTEHFKTTLVNTSYQYLNAKPHLSSILTRRHFQELDDLRRNNDILLSKPDKGAGIVLMDKLTYMQKMTNILSDSSKFSSPLNEKDKTDAIEKSISRTVRKLKQQGLIDSATFERIRPTGTIIPRLYGLPKVHKEGWPLRPILDMCNSPYHSMAQWLTELLEPVRKDIAVHSLKDTFEFVDSIRSLNVENKKIFSLDVCSLFTNVPLVETVDYLCGYIRSEGLNVGLPEDALKQLILTCTQNVQFQIDGKRYRQKDGVAMGSPLGPLLADIFMAMLERTTLRGIIDNSALYKRYMDDIICVVDETMDLNCLFAEANKAHPNLNFTLEAEKDRQISFLDVALNRRTDGSLQRGIHRKGTWNGQYTHFFSYVPLRQKRNLVRSLTHRAMRICTDDMIETEMVFLRRILAENSYPVKFVDKHMELTEPKVKLLSAEKKSVYMTLAYKGEALAELVTRRIRNAIEKTYNAAQLRITFGSNPVVHVQLKDTLPKCVTSFCVYSFKCSCGASYVGRTTRRLSQRIREHHPTWLAKGEVKSISSAILAHLVDTGHQISPEVAFQPIYRLPSRQSRGVKFRILATAEAIGIRLRNPQLCAQKKFVQTLRLPWPPITHLTTPEVNFVT</sequence>
<dbReference type="EMBL" id="QNGE01003529">
    <property type="protein sequence ID" value="KAA3673935.1"/>
    <property type="molecule type" value="Genomic_DNA"/>
</dbReference>
<comment type="caution">
    <text evidence="3">The sequence shown here is derived from an EMBL/GenBank/DDBJ whole genome shotgun (WGS) entry which is preliminary data.</text>
</comment>
<dbReference type="InterPro" id="IPR058912">
    <property type="entry name" value="HTH_animal"/>
</dbReference>
<proteinExistence type="predicted"/>
<evidence type="ECO:0000313" key="4">
    <source>
        <dbReference type="Proteomes" id="UP000324629"/>
    </source>
</evidence>